<dbReference type="AlphaFoldDB" id="A0A669PFZ4"/>
<evidence type="ECO:0000313" key="1">
    <source>
        <dbReference type="Ensembl" id="ENSPCLP00000005298.1"/>
    </source>
</evidence>
<evidence type="ECO:0000313" key="2">
    <source>
        <dbReference type="Proteomes" id="UP000472261"/>
    </source>
</evidence>
<organism evidence="1 2">
    <name type="scientific">Phasianus colchicus</name>
    <name type="common">Common pheasant</name>
    <dbReference type="NCBI Taxonomy" id="9054"/>
    <lineage>
        <taxon>Eukaryota</taxon>
        <taxon>Metazoa</taxon>
        <taxon>Chordata</taxon>
        <taxon>Craniata</taxon>
        <taxon>Vertebrata</taxon>
        <taxon>Euteleostomi</taxon>
        <taxon>Archelosauria</taxon>
        <taxon>Archosauria</taxon>
        <taxon>Dinosauria</taxon>
        <taxon>Saurischia</taxon>
        <taxon>Theropoda</taxon>
        <taxon>Coelurosauria</taxon>
        <taxon>Aves</taxon>
        <taxon>Neognathae</taxon>
        <taxon>Galloanserae</taxon>
        <taxon>Galliformes</taxon>
        <taxon>Phasianidae</taxon>
        <taxon>Phasianinae</taxon>
        <taxon>Phasianus</taxon>
    </lineage>
</organism>
<dbReference type="Ensembl" id="ENSPCLT00000007396.1">
    <property type="protein sequence ID" value="ENSPCLP00000005298.1"/>
    <property type="gene ID" value="ENSPCLG00000004519.1"/>
</dbReference>
<reference evidence="1" key="2">
    <citation type="submission" date="2025-09" db="UniProtKB">
        <authorList>
            <consortium name="Ensembl"/>
        </authorList>
    </citation>
    <scope>IDENTIFICATION</scope>
</reference>
<name>A0A669PFZ4_PHACC</name>
<proteinExistence type="predicted"/>
<reference evidence="1" key="1">
    <citation type="submission" date="2025-08" db="UniProtKB">
        <authorList>
            <consortium name="Ensembl"/>
        </authorList>
    </citation>
    <scope>IDENTIFICATION</scope>
</reference>
<protein>
    <submittedName>
        <fullName evidence="1">Uncharacterized protein</fullName>
    </submittedName>
</protein>
<dbReference type="Proteomes" id="UP000472261">
    <property type="component" value="Unplaced"/>
</dbReference>
<keyword evidence="2" id="KW-1185">Reference proteome</keyword>
<sequence>MELWCGSARKKPWNHRTIVPQNHRTINHRTIKPQNDRIKNHRTTEPWNHRTIEPQNHRIIEWYVLEGTLIPFSDTPQASQVTMSRTLFSVREDMDSVSFGSGGKVLQESYLG</sequence>
<accession>A0A669PFZ4</accession>